<name>F7VID7_9PROT</name>
<protein>
    <submittedName>
        <fullName evidence="1">Uncharacterized protein</fullName>
    </submittedName>
</protein>
<evidence type="ECO:0000313" key="2">
    <source>
        <dbReference type="Proteomes" id="UP000004319"/>
    </source>
</evidence>
<proteinExistence type="predicted"/>
<dbReference type="Proteomes" id="UP000004319">
    <property type="component" value="Unassembled WGS sequence"/>
</dbReference>
<dbReference type="AlphaFoldDB" id="F7VID7"/>
<sequence length="45" mass="5309">MSILDVLRQVLNCNSYYAESDLRATVWSFSHLERVRLIKKRAGRL</sequence>
<accession>F7VID7</accession>
<comment type="caution">
    <text evidence="1">The sequence shown here is derived from an EMBL/GenBank/DDBJ whole genome shotgun (WGS) entry which is preliminary data.</text>
</comment>
<dbReference type="EMBL" id="BABS01000171">
    <property type="protein sequence ID" value="GAA10132.1"/>
    <property type="molecule type" value="Genomic_DNA"/>
</dbReference>
<reference evidence="1 2" key="1">
    <citation type="journal article" date="2011" name="Biochem. Biophys. Res. Commun.">
        <title>Increased number of Arginine-based salt bridges contributes to the thermotolerance of thermotolerant acetic acid bacteria, Acetobacter tropicalis SKU1100.</title>
        <authorList>
            <person name="Matsutani M."/>
            <person name="Hirakawa H."/>
            <person name="Nishikura M."/>
            <person name="Soemphol W."/>
            <person name="Ali I.A.I."/>
            <person name="Yakushi T."/>
            <person name="Matsushita K."/>
        </authorList>
    </citation>
    <scope>NUCLEOTIDE SEQUENCE [LARGE SCALE GENOMIC DNA]</scope>
    <source>
        <strain evidence="1 2">NBRC 101654</strain>
    </source>
</reference>
<gene>
    <name evidence="1" type="ORF">ATPR_3136</name>
</gene>
<organism evidence="1 2">
    <name type="scientific">Acetobacter tropicalis NBRC 101654</name>
    <dbReference type="NCBI Taxonomy" id="749388"/>
    <lineage>
        <taxon>Bacteria</taxon>
        <taxon>Pseudomonadati</taxon>
        <taxon>Pseudomonadota</taxon>
        <taxon>Alphaproteobacteria</taxon>
        <taxon>Acetobacterales</taxon>
        <taxon>Acetobacteraceae</taxon>
        <taxon>Acetobacter</taxon>
    </lineage>
</organism>
<evidence type="ECO:0000313" key="1">
    <source>
        <dbReference type="EMBL" id="GAA10132.1"/>
    </source>
</evidence>